<reference evidence="3 4" key="1">
    <citation type="journal article" date="2013" name="Nature">
        <title>Insights into bilaterian evolution from three spiralian genomes.</title>
        <authorList>
            <person name="Simakov O."/>
            <person name="Marletaz F."/>
            <person name="Cho S.J."/>
            <person name="Edsinger-Gonzales E."/>
            <person name="Havlak P."/>
            <person name="Hellsten U."/>
            <person name="Kuo D.H."/>
            <person name="Larsson T."/>
            <person name="Lv J."/>
            <person name="Arendt D."/>
            <person name="Savage R."/>
            <person name="Osoegawa K."/>
            <person name="de Jong P."/>
            <person name="Grimwood J."/>
            <person name="Chapman J.A."/>
            <person name="Shapiro H."/>
            <person name="Aerts A."/>
            <person name="Otillar R.P."/>
            <person name="Terry A.Y."/>
            <person name="Boore J.L."/>
            <person name="Grigoriev I.V."/>
            <person name="Lindberg D.R."/>
            <person name="Seaver E.C."/>
            <person name="Weisblat D.A."/>
            <person name="Putnam N.H."/>
            <person name="Rokhsar D.S."/>
        </authorList>
    </citation>
    <scope>NUCLEOTIDE SEQUENCE [LARGE SCALE GENOMIC DNA]</scope>
</reference>
<name>V4A777_LOTGI</name>
<evidence type="ECO:0000259" key="2">
    <source>
        <dbReference type="PROSITE" id="PS50022"/>
    </source>
</evidence>
<dbReference type="SUPFAM" id="SSF49785">
    <property type="entry name" value="Galactose-binding domain-like"/>
    <property type="match status" value="2"/>
</dbReference>
<dbReference type="OMA" id="WASESID"/>
<dbReference type="GeneID" id="20234442"/>
<dbReference type="Pfam" id="PF00754">
    <property type="entry name" value="F5_F8_type_C"/>
    <property type="match status" value="2"/>
</dbReference>
<dbReference type="PANTHER" id="PTHR24543:SF325">
    <property type="entry name" value="F5_8 TYPE C DOMAIN-CONTAINING PROTEIN"/>
    <property type="match status" value="1"/>
</dbReference>
<dbReference type="EMBL" id="KB200907">
    <property type="protein sequence ID" value="ESO99798.1"/>
    <property type="molecule type" value="Genomic_DNA"/>
</dbReference>
<protein>
    <recommendedName>
        <fullName evidence="2">F5/8 type C domain-containing protein</fullName>
    </recommendedName>
</protein>
<evidence type="ECO:0000313" key="4">
    <source>
        <dbReference type="Proteomes" id="UP000030746"/>
    </source>
</evidence>
<dbReference type="KEGG" id="lgi:LOTGIDRAFT_141492"/>
<sequence>MNISQIFIKIIFYLRFFDDQQWLQIDLLNVMHITGVITQGRPDHPAWVKSYIVQTSIDGVNFNPYSDKGNLSPTILHGNTDSNTKVKQTFDHRVPARYVRIYPVTYQGQIAMRFELLGCFLHAQVHMDNIMSLFFSEGICNTSMGVENYRIVTESQLTASSNKNIYYLPSSALNNPGIVGDYTGVWIAKKNDVGQWIEVKFDVPHVITDIRTAGRHGFDQWVKSYKVQYSTDGIKYKYYEEVSGTVKIFSGNYDSETPVTNIFQTPIRTRYLRILPQTWYNKIALRMEIHGCYQSYSSKFHFIIGMYCSCMSSCYLFAFIYKYLRQHSS</sequence>
<evidence type="ECO:0000313" key="3">
    <source>
        <dbReference type="EMBL" id="ESO99798.1"/>
    </source>
</evidence>
<feature type="domain" description="F5/8 type C" evidence="2">
    <location>
        <begin position="1"/>
        <end position="119"/>
    </location>
</feature>
<dbReference type="PROSITE" id="PS50022">
    <property type="entry name" value="FA58C_3"/>
    <property type="match status" value="2"/>
</dbReference>
<dbReference type="AlphaFoldDB" id="V4A777"/>
<dbReference type="FunFam" id="2.60.120.260:FF:000016">
    <property type="entry name" value="Contactin-associated protein-like 4 isoform 1"/>
    <property type="match status" value="1"/>
</dbReference>
<keyword evidence="1" id="KW-0812">Transmembrane</keyword>
<dbReference type="RefSeq" id="XP_009049509.1">
    <property type="nucleotide sequence ID" value="XM_009051261.1"/>
</dbReference>
<keyword evidence="1" id="KW-0472">Membrane</keyword>
<evidence type="ECO:0000256" key="1">
    <source>
        <dbReference type="SAM" id="Phobius"/>
    </source>
</evidence>
<keyword evidence="4" id="KW-1185">Reference proteome</keyword>
<dbReference type="InterPro" id="IPR008979">
    <property type="entry name" value="Galactose-bd-like_sf"/>
</dbReference>
<keyword evidence="1" id="KW-1133">Transmembrane helix</keyword>
<dbReference type="CTD" id="20234442"/>
<feature type="domain" description="F5/8 type C" evidence="2">
    <location>
        <begin position="140"/>
        <end position="292"/>
    </location>
</feature>
<dbReference type="OrthoDB" id="6162374at2759"/>
<dbReference type="PANTHER" id="PTHR24543">
    <property type="entry name" value="MULTICOPPER OXIDASE-RELATED"/>
    <property type="match status" value="1"/>
</dbReference>
<organism evidence="3 4">
    <name type="scientific">Lottia gigantea</name>
    <name type="common">Giant owl limpet</name>
    <dbReference type="NCBI Taxonomy" id="225164"/>
    <lineage>
        <taxon>Eukaryota</taxon>
        <taxon>Metazoa</taxon>
        <taxon>Spiralia</taxon>
        <taxon>Lophotrochozoa</taxon>
        <taxon>Mollusca</taxon>
        <taxon>Gastropoda</taxon>
        <taxon>Patellogastropoda</taxon>
        <taxon>Lottioidea</taxon>
        <taxon>Lottiidae</taxon>
        <taxon>Lottia</taxon>
    </lineage>
</organism>
<feature type="transmembrane region" description="Helical" evidence="1">
    <location>
        <begin position="300"/>
        <end position="324"/>
    </location>
</feature>
<dbReference type="InterPro" id="IPR000421">
    <property type="entry name" value="FA58C"/>
</dbReference>
<dbReference type="STRING" id="225164.V4A777"/>
<dbReference type="SMART" id="SM00231">
    <property type="entry name" value="FA58C"/>
    <property type="match status" value="2"/>
</dbReference>
<accession>V4A777</accession>
<dbReference type="Proteomes" id="UP000030746">
    <property type="component" value="Unassembled WGS sequence"/>
</dbReference>
<dbReference type="HOGENOM" id="CLU_030066_0_2_1"/>
<dbReference type="Gene3D" id="2.60.120.260">
    <property type="entry name" value="Galactose-binding domain-like"/>
    <property type="match status" value="2"/>
</dbReference>
<proteinExistence type="predicted"/>
<dbReference type="CDD" id="cd00057">
    <property type="entry name" value="FA58C"/>
    <property type="match status" value="2"/>
</dbReference>
<gene>
    <name evidence="3" type="ORF">LOTGIDRAFT_141492</name>
</gene>
<dbReference type="PROSITE" id="PS01286">
    <property type="entry name" value="FA58C_2"/>
    <property type="match status" value="2"/>
</dbReference>